<dbReference type="SUPFAM" id="SSF48452">
    <property type="entry name" value="TPR-like"/>
    <property type="match status" value="1"/>
</dbReference>
<name>A0A951UVV3_9CYAN</name>
<reference evidence="1" key="1">
    <citation type="submission" date="2021-05" db="EMBL/GenBank/DDBJ databases">
        <authorList>
            <person name="Pietrasiak N."/>
            <person name="Ward R."/>
            <person name="Stajich J.E."/>
            <person name="Kurbessoian T."/>
        </authorList>
    </citation>
    <scope>NUCLEOTIDE SEQUENCE</scope>
    <source>
        <strain evidence="1">GSE-NOS-MK-12-04C</strain>
    </source>
</reference>
<dbReference type="Gene3D" id="1.25.40.10">
    <property type="entry name" value="Tetratricopeptide repeat domain"/>
    <property type="match status" value="1"/>
</dbReference>
<comment type="caution">
    <text evidence="1">The sequence shown here is derived from an EMBL/GenBank/DDBJ whole genome shotgun (WGS) entry which is preliminary data.</text>
</comment>
<protein>
    <recommendedName>
        <fullName evidence="3">Tetratricopeptide repeat protein</fullName>
    </recommendedName>
</protein>
<evidence type="ECO:0000313" key="1">
    <source>
        <dbReference type="EMBL" id="MBW4671564.1"/>
    </source>
</evidence>
<dbReference type="InterPro" id="IPR011990">
    <property type="entry name" value="TPR-like_helical_dom_sf"/>
</dbReference>
<dbReference type="EMBL" id="JAHHGZ010000048">
    <property type="protein sequence ID" value="MBW4671564.1"/>
    <property type="molecule type" value="Genomic_DNA"/>
</dbReference>
<dbReference type="AlphaFoldDB" id="A0A951UVV3"/>
<dbReference type="Proteomes" id="UP000729701">
    <property type="component" value="Unassembled WGS sequence"/>
</dbReference>
<accession>A0A951UVV3</accession>
<reference evidence="1" key="2">
    <citation type="journal article" date="2022" name="Microbiol. Resour. Announc.">
        <title>Metagenome Sequencing to Explore Phylogenomics of Terrestrial Cyanobacteria.</title>
        <authorList>
            <person name="Ward R.D."/>
            <person name="Stajich J.E."/>
            <person name="Johansen J.R."/>
            <person name="Huntemann M."/>
            <person name="Clum A."/>
            <person name="Foster B."/>
            <person name="Foster B."/>
            <person name="Roux S."/>
            <person name="Palaniappan K."/>
            <person name="Varghese N."/>
            <person name="Mukherjee S."/>
            <person name="Reddy T.B.K."/>
            <person name="Daum C."/>
            <person name="Copeland A."/>
            <person name="Chen I.A."/>
            <person name="Ivanova N.N."/>
            <person name="Kyrpides N.C."/>
            <person name="Shapiro N."/>
            <person name="Eloe-Fadrosh E.A."/>
            <person name="Pietrasiak N."/>
        </authorList>
    </citation>
    <scope>NUCLEOTIDE SEQUENCE</scope>
    <source>
        <strain evidence="1">GSE-NOS-MK-12-04C</strain>
    </source>
</reference>
<gene>
    <name evidence="1" type="ORF">KME60_30090</name>
</gene>
<evidence type="ECO:0000313" key="2">
    <source>
        <dbReference type="Proteomes" id="UP000729701"/>
    </source>
</evidence>
<organism evidence="1 2">
    <name type="scientific">Cyanomargarita calcarea GSE-NOS-MK-12-04C</name>
    <dbReference type="NCBI Taxonomy" id="2839659"/>
    <lineage>
        <taxon>Bacteria</taxon>
        <taxon>Bacillati</taxon>
        <taxon>Cyanobacteriota</taxon>
        <taxon>Cyanophyceae</taxon>
        <taxon>Nostocales</taxon>
        <taxon>Cyanomargaritaceae</taxon>
        <taxon>Cyanomargarita</taxon>
    </lineage>
</organism>
<sequence length="78" mass="8971">MKTSSFFLLPSLADFTSSLEINPNLATAHFKRGFCYYLVEDTSKAQADFLQAAELFEQQRRISDSHLALDILKELRDR</sequence>
<evidence type="ECO:0008006" key="3">
    <source>
        <dbReference type="Google" id="ProtNLM"/>
    </source>
</evidence>
<proteinExistence type="predicted"/>